<dbReference type="EMBL" id="WUQX01000001">
    <property type="protein sequence ID" value="MXP74221.1"/>
    <property type="molecule type" value="Genomic_DNA"/>
</dbReference>
<feature type="transmembrane region" description="Helical" evidence="1">
    <location>
        <begin position="85"/>
        <end position="104"/>
    </location>
</feature>
<reference evidence="2 3" key="1">
    <citation type="submission" date="2019-12" db="EMBL/GenBank/DDBJ databases">
        <title>Sporaefaciens musculi gen. nov., sp. nov., a novel bacterium isolated from the caecum of an obese mouse.</title>
        <authorList>
            <person name="Rasmussen T.S."/>
            <person name="Streidl T."/>
            <person name="Hitch T.C.A."/>
            <person name="Wortmann E."/>
            <person name="Deptula P."/>
            <person name="Hansen M."/>
            <person name="Nielsen D.S."/>
            <person name="Clavel T."/>
            <person name="Vogensen F.K."/>
        </authorList>
    </citation>
    <scope>NUCLEOTIDE SEQUENCE [LARGE SCALE GENOMIC DNA]</scope>
    <source>
        <strain evidence="2 3">WCA-9-b2</strain>
    </source>
</reference>
<keyword evidence="1" id="KW-1133">Transmembrane helix</keyword>
<name>A0A7X3MD57_9FIRM</name>
<dbReference type="AlphaFoldDB" id="A0A7X3MD57"/>
<feature type="transmembrane region" description="Helical" evidence="1">
    <location>
        <begin position="12"/>
        <end position="33"/>
    </location>
</feature>
<feature type="transmembrane region" description="Helical" evidence="1">
    <location>
        <begin position="116"/>
        <end position="136"/>
    </location>
</feature>
<evidence type="ECO:0000313" key="3">
    <source>
        <dbReference type="Proteomes" id="UP000460412"/>
    </source>
</evidence>
<dbReference type="Pfam" id="PF11188">
    <property type="entry name" value="DUF2975"/>
    <property type="match status" value="1"/>
</dbReference>
<evidence type="ECO:0000313" key="2">
    <source>
        <dbReference type="EMBL" id="MXP74221.1"/>
    </source>
</evidence>
<keyword evidence="1" id="KW-0812">Transmembrane</keyword>
<feature type="transmembrane region" description="Helical" evidence="1">
    <location>
        <begin position="45"/>
        <end position="64"/>
    </location>
</feature>
<accession>A0A7X3MD57</accession>
<proteinExistence type="predicted"/>
<keyword evidence="1" id="KW-0472">Membrane</keyword>
<protein>
    <submittedName>
        <fullName evidence="2">DUF2975 domain-containing protein</fullName>
    </submittedName>
</protein>
<dbReference type="RefSeq" id="WP_159749337.1">
    <property type="nucleotide sequence ID" value="NZ_CASZNZ010000110.1"/>
</dbReference>
<dbReference type="Proteomes" id="UP000460412">
    <property type="component" value="Unassembled WGS sequence"/>
</dbReference>
<comment type="caution">
    <text evidence="2">The sequence shown here is derived from an EMBL/GenBank/DDBJ whole genome shotgun (WGS) entry which is preliminary data.</text>
</comment>
<sequence length="149" mass="17134">MNERMIRFTKLVLDFMFYSGWIVFFTLPLSLRFLGKYYSGIINEYFLFMLAIFGASGIFGILIIRQLRRMMKTVILESCFVYENVKSLNTMAVLSLCIVVMFFIKLCVLPTPATGVIVLVFFIAALFCEVLGHVFAKAVTYKEENDLTI</sequence>
<keyword evidence="3" id="KW-1185">Reference proteome</keyword>
<evidence type="ECO:0000256" key="1">
    <source>
        <dbReference type="SAM" id="Phobius"/>
    </source>
</evidence>
<dbReference type="InterPro" id="IPR021354">
    <property type="entry name" value="DUF2975"/>
</dbReference>
<gene>
    <name evidence="2" type="ORF">GN277_01850</name>
</gene>
<organism evidence="2 3">
    <name type="scientific">Sporofaciens musculi</name>
    <dbReference type="NCBI Taxonomy" id="2681861"/>
    <lineage>
        <taxon>Bacteria</taxon>
        <taxon>Bacillati</taxon>
        <taxon>Bacillota</taxon>
        <taxon>Clostridia</taxon>
        <taxon>Lachnospirales</taxon>
        <taxon>Lachnospiraceae</taxon>
        <taxon>Sporofaciens</taxon>
    </lineage>
</organism>